<dbReference type="AlphaFoldDB" id="A0A0C9UDB2"/>
<dbReference type="HOGENOM" id="CLU_957016_0_0_1"/>
<feature type="region of interest" description="Disordered" evidence="1">
    <location>
        <begin position="84"/>
        <end position="259"/>
    </location>
</feature>
<feature type="compositionally biased region" description="Basic and acidic residues" evidence="1">
    <location>
        <begin position="185"/>
        <end position="211"/>
    </location>
</feature>
<protein>
    <submittedName>
        <fullName evidence="2">Uncharacterized protein</fullName>
    </submittedName>
</protein>
<evidence type="ECO:0000313" key="3">
    <source>
        <dbReference type="Proteomes" id="UP000054279"/>
    </source>
</evidence>
<feature type="region of interest" description="Disordered" evidence="1">
    <location>
        <begin position="45"/>
        <end position="67"/>
    </location>
</feature>
<dbReference type="EMBL" id="KN837223">
    <property type="protein sequence ID" value="KIJ32709.1"/>
    <property type="molecule type" value="Genomic_DNA"/>
</dbReference>
<feature type="compositionally biased region" description="Polar residues" evidence="1">
    <location>
        <begin position="212"/>
        <end position="223"/>
    </location>
</feature>
<gene>
    <name evidence="2" type="ORF">M422DRAFT_783364</name>
</gene>
<evidence type="ECO:0000256" key="1">
    <source>
        <dbReference type="SAM" id="MobiDB-lite"/>
    </source>
</evidence>
<accession>A0A0C9UDB2</accession>
<name>A0A0C9UDB2_SPHS4</name>
<proteinExistence type="predicted"/>
<reference evidence="2 3" key="1">
    <citation type="submission" date="2014-06" db="EMBL/GenBank/DDBJ databases">
        <title>Evolutionary Origins and Diversification of the Mycorrhizal Mutualists.</title>
        <authorList>
            <consortium name="DOE Joint Genome Institute"/>
            <consortium name="Mycorrhizal Genomics Consortium"/>
            <person name="Kohler A."/>
            <person name="Kuo A."/>
            <person name="Nagy L.G."/>
            <person name="Floudas D."/>
            <person name="Copeland A."/>
            <person name="Barry K.W."/>
            <person name="Cichocki N."/>
            <person name="Veneault-Fourrey C."/>
            <person name="LaButti K."/>
            <person name="Lindquist E.A."/>
            <person name="Lipzen A."/>
            <person name="Lundell T."/>
            <person name="Morin E."/>
            <person name="Murat C."/>
            <person name="Riley R."/>
            <person name="Ohm R."/>
            <person name="Sun H."/>
            <person name="Tunlid A."/>
            <person name="Henrissat B."/>
            <person name="Grigoriev I.V."/>
            <person name="Hibbett D.S."/>
            <person name="Martin F."/>
        </authorList>
    </citation>
    <scope>NUCLEOTIDE SEQUENCE [LARGE SCALE GENOMIC DNA]</scope>
    <source>
        <strain evidence="2 3">SS14</strain>
    </source>
</reference>
<feature type="compositionally biased region" description="Polar residues" evidence="1">
    <location>
        <begin position="124"/>
        <end position="136"/>
    </location>
</feature>
<organism evidence="2 3">
    <name type="scientific">Sphaerobolus stellatus (strain SS14)</name>
    <dbReference type="NCBI Taxonomy" id="990650"/>
    <lineage>
        <taxon>Eukaryota</taxon>
        <taxon>Fungi</taxon>
        <taxon>Dikarya</taxon>
        <taxon>Basidiomycota</taxon>
        <taxon>Agaricomycotina</taxon>
        <taxon>Agaricomycetes</taxon>
        <taxon>Phallomycetidae</taxon>
        <taxon>Geastrales</taxon>
        <taxon>Sphaerobolaceae</taxon>
        <taxon>Sphaerobolus</taxon>
    </lineage>
</organism>
<feature type="compositionally biased region" description="Pro residues" evidence="1">
    <location>
        <begin position="142"/>
        <end position="152"/>
    </location>
</feature>
<keyword evidence="3" id="KW-1185">Reference proteome</keyword>
<evidence type="ECO:0000313" key="2">
    <source>
        <dbReference type="EMBL" id="KIJ32709.1"/>
    </source>
</evidence>
<sequence>MSATEQNVAVDANLLKDPKIEHALTMIINDPAYDQDPHATADATLVAPRSSSTTAEETAGHSIAHSNIPTTGATFAALSSPTAADNASTVPIPPTSPTATSTYTTSTDRSFPARETGLDRLSNEPLQLNQQQSTTVGEKELPSPPLTPPRMKIPPQEHTHEFSDSNVNVGKSEEVPKAQPPVHELTPEEKAAKEKAREEEERERRRKEPNQEKSYAFSSNSGTIKPHPSHVTETTDGATENDHVKKGHGRKPSFGQKLKGEVKIIAGKLSGDAKKVEQGRALMHGTASVSE</sequence>
<dbReference type="OrthoDB" id="3268823at2759"/>
<feature type="compositionally biased region" description="Low complexity" evidence="1">
    <location>
        <begin position="97"/>
        <end position="107"/>
    </location>
</feature>
<dbReference type="Proteomes" id="UP000054279">
    <property type="component" value="Unassembled WGS sequence"/>
</dbReference>